<reference evidence="1 3" key="2">
    <citation type="journal article" date="2013" name="Nature">
        <title>Insights into bilaterian evolution from three spiralian genomes.</title>
        <authorList>
            <person name="Simakov O."/>
            <person name="Marletaz F."/>
            <person name="Cho S.J."/>
            <person name="Edsinger-Gonzales E."/>
            <person name="Havlak P."/>
            <person name="Hellsten U."/>
            <person name="Kuo D.H."/>
            <person name="Larsson T."/>
            <person name="Lv J."/>
            <person name="Arendt D."/>
            <person name="Savage R."/>
            <person name="Osoegawa K."/>
            <person name="de Jong P."/>
            <person name="Grimwood J."/>
            <person name="Chapman J.A."/>
            <person name="Shapiro H."/>
            <person name="Aerts A."/>
            <person name="Otillar R.P."/>
            <person name="Terry A.Y."/>
            <person name="Boore J.L."/>
            <person name="Grigoriev I.V."/>
            <person name="Lindberg D.R."/>
            <person name="Seaver E.C."/>
            <person name="Weisblat D.A."/>
            <person name="Putnam N.H."/>
            <person name="Rokhsar D.S."/>
        </authorList>
    </citation>
    <scope>NUCLEOTIDE SEQUENCE</scope>
</reference>
<keyword evidence="3" id="KW-1185">Reference proteome</keyword>
<protein>
    <submittedName>
        <fullName evidence="1 2">Uncharacterized protein</fullName>
    </submittedName>
</protein>
<sequence>MANPDLIVSEMLWILNDNLLNLESENLKHFLTNNFSHEEKILLSELEILKLDKPKLSTRGNTKLDKVNEIIDVFKYLMDNKLIDKIATFVILNIKKVLAHSVDSISEVVNRKINSVLDRLDYLGKLVISNCENTAQTFASIKDLKTSRVPYSQAVHSGLLLAHSSTVPKSTSFFLKNNINNVDTDKKAGFNDDMVKNDNMWADSIPSPNGNVENPFTLVSRSSVNGIV</sequence>
<dbReference type="CTD" id="20207895"/>
<dbReference type="AlphaFoldDB" id="T1FGE6"/>
<reference evidence="2" key="3">
    <citation type="submission" date="2015-06" db="UniProtKB">
        <authorList>
            <consortium name="EnsemblMetazoa"/>
        </authorList>
    </citation>
    <scope>IDENTIFICATION</scope>
</reference>
<dbReference type="InParanoid" id="T1FGE6"/>
<dbReference type="RefSeq" id="XP_009028453.1">
    <property type="nucleotide sequence ID" value="XM_009030205.1"/>
</dbReference>
<evidence type="ECO:0000313" key="1">
    <source>
        <dbReference type="EMBL" id="ESN93382.1"/>
    </source>
</evidence>
<evidence type="ECO:0000313" key="3">
    <source>
        <dbReference type="Proteomes" id="UP000015101"/>
    </source>
</evidence>
<reference evidence="3" key="1">
    <citation type="submission" date="2012-12" db="EMBL/GenBank/DDBJ databases">
        <authorList>
            <person name="Hellsten U."/>
            <person name="Grimwood J."/>
            <person name="Chapman J.A."/>
            <person name="Shapiro H."/>
            <person name="Aerts A."/>
            <person name="Otillar R.P."/>
            <person name="Terry A.Y."/>
            <person name="Boore J.L."/>
            <person name="Simakov O."/>
            <person name="Marletaz F."/>
            <person name="Cho S.-J."/>
            <person name="Edsinger-Gonzales E."/>
            <person name="Havlak P."/>
            <person name="Kuo D.-H."/>
            <person name="Larsson T."/>
            <person name="Lv J."/>
            <person name="Arendt D."/>
            <person name="Savage R."/>
            <person name="Osoegawa K."/>
            <person name="de Jong P."/>
            <person name="Lindberg D.R."/>
            <person name="Seaver E.C."/>
            <person name="Weisblat D.A."/>
            <person name="Putnam N.H."/>
            <person name="Grigoriev I.V."/>
            <person name="Rokhsar D.S."/>
        </authorList>
    </citation>
    <scope>NUCLEOTIDE SEQUENCE</scope>
</reference>
<evidence type="ECO:0000313" key="2">
    <source>
        <dbReference type="EnsemblMetazoa" id="HelroP180909"/>
    </source>
</evidence>
<name>T1FGE6_HELRO</name>
<dbReference type="KEGG" id="hro:HELRODRAFT_180909"/>
<dbReference type="EMBL" id="AMQM01007409">
    <property type="status" value="NOT_ANNOTATED_CDS"/>
    <property type="molecule type" value="Genomic_DNA"/>
</dbReference>
<organism evidence="2 3">
    <name type="scientific">Helobdella robusta</name>
    <name type="common">Californian leech</name>
    <dbReference type="NCBI Taxonomy" id="6412"/>
    <lineage>
        <taxon>Eukaryota</taxon>
        <taxon>Metazoa</taxon>
        <taxon>Spiralia</taxon>
        <taxon>Lophotrochozoa</taxon>
        <taxon>Annelida</taxon>
        <taxon>Clitellata</taxon>
        <taxon>Hirudinea</taxon>
        <taxon>Rhynchobdellida</taxon>
        <taxon>Glossiphoniidae</taxon>
        <taxon>Helobdella</taxon>
    </lineage>
</organism>
<accession>T1FGE6</accession>
<dbReference type="EMBL" id="KB097612">
    <property type="protein sequence ID" value="ESN93382.1"/>
    <property type="molecule type" value="Genomic_DNA"/>
</dbReference>
<dbReference type="HOGENOM" id="CLU_1215934_0_0_1"/>
<dbReference type="EnsemblMetazoa" id="HelroT180909">
    <property type="protein sequence ID" value="HelroP180909"/>
    <property type="gene ID" value="HelroG180909"/>
</dbReference>
<dbReference type="Proteomes" id="UP000015101">
    <property type="component" value="Unassembled WGS sequence"/>
</dbReference>
<dbReference type="GeneID" id="20207895"/>
<proteinExistence type="predicted"/>
<gene>
    <name evidence="2" type="primary">20207895</name>
    <name evidence="1" type="ORF">HELRODRAFT_180909</name>
</gene>